<evidence type="ECO:0000256" key="5">
    <source>
        <dbReference type="ARBA" id="ARBA00055319"/>
    </source>
</evidence>
<dbReference type="AlphaFoldDB" id="A0A087EED8"/>
<evidence type="ECO:0000256" key="2">
    <source>
        <dbReference type="ARBA" id="ARBA00023015"/>
    </source>
</evidence>
<comment type="similarity">
    <text evidence="6">Belongs to the HrcA family.</text>
</comment>
<dbReference type="Gene3D" id="1.10.10.10">
    <property type="entry name" value="Winged helix-like DNA-binding domain superfamily/Winged helix DNA-binding domain"/>
    <property type="match status" value="1"/>
</dbReference>
<feature type="compositionally biased region" description="Polar residues" evidence="7">
    <location>
        <begin position="377"/>
        <end position="387"/>
    </location>
</feature>
<keyword evidence="3 6" id="KW-0346">Stress response</keyword>
<accession>A0A087EED8</accession>
<protein>
    <recommendedName>
        <fullName evidence="6">Heat-inducible transcription repressor HrcA</fullName>
    </recommendedName>
</protein>
<dbReference type="InterPro" id="IPR029016">
    <property type="entry name" value="GAF-like_dom_sf"/>
</dbReference>
<dbReference type="Pfam" id="PF01628">
    <property type="entry name" value="HrcA"/>
    <property type="match status" value="1"/>
</dbReference>
<feature type="region of interest" description="Disordered" evidence="7">
    <location>
        <begin position="320"/>
        <end position="392"/>
    </location>
</feature>
<keyword evidence="1 6" id="KW-0678">Repressor</keyword>
<organism evidence="9 10">
    <name type="scientific">Bifidobacterium tsurumiense</name>
    <dbReference type="NCBI Taxonomy" id="356829"/>
    <lineage>
        <taxon>Bacteria</taxon>
        <taxon>Bacillati</taxon>
        <taxon>Actinomycetota</taxon>
        <taxon>Actinomycetes</taxon>
        <taxon>Bifidobacteriales</taxon>
        <taxon>Bifidobacteriaceae</taxon>
        <taxon>Bifidobacterium</taxon>
    </lineage>
</organism>
<feature type="domain" description="Heat-inducible transcription repressor HrcA C-terminal" evidence="8">
    <location>
        <begin position="103"/>
        <end position="306"/>
    </location>
</feature>
<dbReference type="STRING" id="356829.BITS_1004"/>
<dbReference type="SUPFAM" id="SSF55781">
    <property type="entry name" value="GAF domain-like"/>
    <property type="match status" value="1"/>
</dbReference>
<dbReference type="InterPro" id="IPR023120">
    <property type="entry name" value="WHTH_transcript_rep_HrcA_IDD"/>
</dbReference>
<dbReference type="OrthoDB" id="9783139at2"/>
<dbReference type="InterPro" id="IPR002571">
    <property type="entry name" value="HrcA"/>
</dbReference>
<dbReference type="InterPro" id="IPR036388">
    <property type="entry name" value="WH-like_DNA-bd_sf"/>
</dbReference>
<dbReference type="InterPro" id="IPR036390">
    <property type="entry name" value="WH_DNA-bd_sf"/>
</dbReference>
<evidence type="ECO:0000256" key="1">
    <source>
        <dbReference type="ARBA" id="ARBA00022491"/>
    </source>
</evidence>
<dbReference type="InterPro" id="IPR021153">
    <property type="entry name" value="HrcA_C"/>
</dbReference>
<feature type="compositionally biased region" description="Basic and acidic residues" evidence="7">
    <location>
        <begin position="343"/>
        <end position="353"/>
    </location>
</feature>
<reference evidence="9 10" key="1">
    <citation type="submission" date="2014-03" db="EMBL/GenBank/DDBJ databases">
        <title>Genomics of Bifidobacteria.</title>
        <authorList>
            <person name="Ventura M."/>
            <person name="Milani C."/>
            <person name="Lugli G.A."/>
        </authorList>
    </citation>
    <scope>NUCLEOTIDE SEQUENCE [LARGE SCALE GENOMIC DNA]</scope>
    <source>
        <strain evidence="9 10">JCM 13495</strain>
    </source>
</reference>
<dbReference type="NCBIfam" id="TIGR00331">
    <property type="entry name" value="hrcA"/>
    <property type="match status" value="1"/>
</dbReference>
<dbReference type="Proteomes" id="UP000029080">
    <property type="component" value="Unassembled WGS sequence"/>
</dbReference>
<keyword evidence="2 6" id="KW-0805">Transcription regulation</keyword>
<dbReference type="eggNOG" id="COG1420">
    <property type="taxonomic scope" value="Bacteria"/>
</dbReference>
<keyword evidence="10" id="KW-1185">Reference proteome</keyword>
<sequence length="431" mass="45849">MTQSRRMLVLRAVVEDYIRSQEPVGSAALAKDHSLGVSSATIRNDMAALEDEGYLEQPHTSAGRIPTEKGYRYFVDRLATVIPLTPAQRRGIKSFLEGAVSLQDTLQRSARLLASITGQVAVVASPALSRSTIRHIEIVPVSSVTVLVVVITDTGSVAQHMIEVGPGLDEDLVTRCGAVINSRCYGLSLMTAARRLRGMQGIHGDAVTEPLFEGVARAFERMADDERSSDLYMAGTSRLAHQRPVTDLAPLFDALEEQVVIMRLMSSLSEGTDARGVGVAIGSETHTPGLLNAAVVTSGYGNASNEGVDRIANDIDDDSRKMHHSKNAAADQYDSASLHSKTAHLDGSDKSPVKDGQGMVGSRDAQIFHASDDADTSPKSGGKQTPASHPVAFVGSIGPTHMDYAATMAAVRAVARYLTAFMSYEDGGSEA</sequence>
<evidence type="ECO:0000256" key="4">
    <source>
        <dbReference type="ARBA" id="ARBA00023163"/>
    </source>
</evidence>
<dbReference type="GO" id="GO:0003677">
    <property type="term" value="F:DNA binding"/>
    <property type="evidence" value="ECO:0007669"/>
    <property type="project" value="InterPro"/>
</dbReference>
<dbReference type="Gene3D" id="3.30.390.60">
    <property type="entry name" value="Heat-inducible transcription repressor hrca homolog, domain 3"/>
    <property type="match status" value="1"/>
</dbReference>
<evidence type="ECO:0000259" key="8">
    <source>
        <dbReference type="Pfam" id="PF01628"/>
    </source>
</evidence>
<dbReference type="PANTHER" id="PTHR34824:SF1">
    <property type="entry name" value="HEAT-INDUCIBLE TRANSCRIPTION REPRESSOR HRCA"/>
    <property type="match status" value="1"/>
</dbReference>
<dbReference type="Gene3D" id="3.30.450.40">
    <property type="match status" value="1"/>
</dbReference>
<dbReference type="FunFam" id="1.10.10.10:FF:000049">
    <property type="entry name" value="Heat-inducible transcription repressor HrcA"/>
    <property type="match status" value="1"/>
</dbReference>
<proteinExistence type="inferred from homology"/>
<evidence type="ECO:0000256" key="3">
    <source>
        <dbReference type="ARBA" id="ARBA00023016"/>
    </source>
</evidence>
<name>A0A087EED8_9BIFI</name>
<evidence type="ECO:0000313" key="10">
    <source>
        <dbReference type="Proteomes" id="UP000029080"/>
    </source>
</evidence>
<comment type="function">
    <text evidence="5 6">Negative regulator of class I heat shock genes (grpE-dnaK-dnaJ and groELS operons). Prevents heat-shock induction of these operons.</text>
</comment>
<keyword evidence="4 6" id="KW-0804">Transcription</keyword>
<dbReference type="HAMAP" id="MF_00081">
    <property type="entry name" value="HrcA"/>
    <property type="match status" value="1"/>
</dbReference>
<dbReference type="SUPFAM" id="SSF46785">
    <property type="entry name" value="Winged helix' DNA-binding domain"/>
    <property type="match status" value="1"/>
</dbReference>
<evidence type="ECO:0000256" key="6">
    <source>
        <dbReference type="HAMAP-Rule" id="MF_00081"/>
    </source>
</evidence>
<evidence type="ECO:0000313" key="9">
    <source>
        <dbReference type="EMBL" id="KFJ06139.1"/>
    </source>
</evidence>
<comment type="caution">
    <text evidence="9">The sequence shown here is derived from an EMBL/GenBank/DDBJ whole genome shotgun (WGS) entry which is preliminary data.</text>
</comment>
<gene>
    <name evidence="6" type="primary">hrcA</name>
    <name evidence="9" type="ORF">BITS_1004</name>
</gene>
<evidence type="ECO:0000256" key="7">
    <source>
        <dbReference type="SAM" id="MobiDB-lite"/>
    </source>
</evidence>
<dbReference type="PANTHER" id="PTHR34824">
    <property type="entry name" value="HEAT-INDUCIBLE TRANSCRIPTION REPRESSOR HRCA"/>
    <property type="match status" value="1"/>
</dbReference>
<dbReference type="GO" id="GO:0045892">
    <property type="term" value="P:negative regulation of DNA-templated transcription"/>
    <property type="evidence" value="ECO:0007669"/>
    <property type="project" value="UniProtKB-UniRule"/>
</dbReference>
<dbReference type="EMBL" id="JGZU01000009">
    <property type="protein sequence ID" value="KFJ06139.1"/>
    <property type="molecule type" value="Genomic_DNA"/>
</dbReference>